<protein>
    <submittedName>
        <fullName evidence="1">Uncharacterized protein</fullName>
    </submittedName>
</protein>
<comment type="caution">
    <text evidence="1">The sequence shown here is derived from an EMBL/GenBank/DDBJ whole genome shotgun (WGS) entry which is preliminary data.</text>
</comment>
<keyword evidence="2" id="KW-1185">Reference proteome</keyword>
<accession>A0A2P5B3N9</accession>
<dbReference type="Proteomes" id="UP000237000">
    <property type="component" value="Unassembled WGS sequence"/>
</dbReference>
<reference evidence="2" key="1">
    <citation type="submission" date="2016-06" db="EMBL/GenBank/DDBJ databases">
        <title>Parallel loss of symbiosis genes in relatives of nitrogen-fixing non-legume Parasponia.</title>
        <authorList>
            <person name="Van Velzen R."/>
            <person name="Holmer R."/>
            <person name="Bu F."/>
            <person name="Rutten L."/>
            <person name="Van Zeijl A."/>
            <person name="Liu W."/>
            <person name="Santuari L."/>
            <person name="Cao Q."/>
            <person name="Sharma T."/>
            <person name="Shen D."/>
            <person name="Roswanjaya Y."/>
            <person name="Wardhani T."/>
            <person name="Kalhor M.S."/>
            <person name="Jansen J."/>
            <person name="Van den Hoogen J."/>
            <person name="Gungor B."/>
            <person name="Hartog M."/>
            <person name="Hontelez J."/>
            <person name="Verver J."/>
            <person name="Yang W.-C."/>
            <person name="Schijlen E."/>
            <person name="Repin R."/>
            <person name="Schilthuizen M."/>
            <person name="Schranz E."/>
            <person name="Heidstra R."/>
            <person name="Miyata K."/>
            <person name="Fedorova E."/>
            <person name="Kohlen W."/>
            <person name="Bisseling T."/>
            <person name="Smit S."/>
            <person name="Geurts R."/>
        </authorList>
    </citation>
    <scope>NUCLEOTIDE SEQUENCE [LARGE SCALE GENOMIC DNA]</scope>
    <source>
        <strain evidence="2">cv. RG33-2</strain>
    </source>
</reference>
<proteinExistence type="predicted"/>
<evidence type="ECO:0000313" key="1">
    <source>
        <dbReference type="EMBL" id="PON43379.1"/>
    </source>
</evidence>
<dbReference type="InParanoid" id="A0A2P5B3N9"/>
<dbReference type="AlphaFoldDB" id="A0A2P5B3N9"/>
<evidence type="ECO:0000313" key="2">
    <source>
        <dbReference type="Proteomes" id="UP000237000"/>
    </source>
</evidence>
<gene>
    <name evidence="1" type="ORF">TorRG33x02_333890</name>
</gene>
<sequence length="85" mass="9550">MNPDRWGKGKIKALRNMEDDGGVWVLVNVLTVADPDRVISLDSGHPLGVMFVVVKEKPNNVEALPEHSKLNIDFQYTAAYFRVQV</sequence>
<name>A0A2P5B3N9_TREOI</name>
<dbReference type="EMBL" id="JXTC01000615">
    <property type="protein sequence ID" value="PON43379.1"/>
    <property type="molecule type" value="Genomic_DNA"/>
</dbReference>
<organism evidence="1 2">
    <name type="scientific">Trema orientale</name>
    <name type="common">Charcoal tree</name>
    <name type="synonym">Celtis orientalis</name>
    <dbReference type="NCBI Taxonomy" id="63057"/>
    <lineage>
        <taxon>Eukaryota</taxon>
        <taxon>Viridiplantae</taxon>
        <taxon>Streptophyta</taxon>
        <taxon>Embryophyta</taxon>
        <taxon>Tracheophyta</taxon>
        <taxon>Spermatophyta</taxon>
        <taxon>Magnoliopsida</taxon>
        <taxon>eudicotyledons</taxon>
        <taxon>Gunneridae</taxon>
        <taxon>Pentapetalae</taxon>
        <taxon>rosids</taxon>
        <taxon>fabids</taxon>
        <taxon>Rosales</taxon>
        <taxon>Cannabaceae</taxon>
        <taxon>Trema</taxon>
    </lineage>
</organism>